<sequence length="175" mass="19759">MFLFFIISINNFVYLQNLIPPQPNQQYYYQHPLPNSYSLPNYPQNIFGCGNSPPGTPCNFYGLKIIILKFTFLGNYPFYQNLGGIGQQKYCGSLICQPTQYCLICQNPYGMTFEQKCLNQQCPNNYFCVLNQYKQPYCQKLGGISFNYGYNNGGGGISSKSISTNSGNNPSTSIQ</sequence>
<dbReference type="Proteomes" id="UP000580250">
    <property type="component" value="Unassembled WGS sequence"/>
</dbReference>
<gene>
    <name evidence="2" type="ORF">MENT_LOCUS37268</name>
</gene>
<dbReference type="AlphaFoldDB" id="A0A6V7WD12"/>
<feature type="signal peptide" evidence="1">
    <location>
        <begin position="1"/>
        <end position="15"/>
    </location>
</feature>
<evidence type="ECO:0000313" key="2">
    <source>
        <dbReference type="EMBL" id="CAD2184886.1"/>
    </source>
</evidence>
<protein>
    <submittedName>
        <fullName evidence="2">Uncharacterized protein</fullName>
    </submittedName>
</protein>
<name>A0A6V7WD12_MELEN</name>
<evidence type="ECO:0000256" key="1">
    <source>
        <dbReference type="SAM" id="SignalP"/>
    </source>
</evidence>
<comment type="caution">
    <text evidence="2">The sequence shown here is derived from an EMBL/GenBank/DDBJ whole genome shotgun (WGS) entry which is preliminary data.</text>
</comment>
<dbReference type="EMBL" id="CAJEWN010000520">
    <property type="protein sequence ID" value="CAD2184886.1"/>
    <property type="molecule type" value="Genomic_DNA"/>
</dbReference>
<proteinExistence type="predicted"/>
<accession>A0A6V7WD12</accession>
<dbReference type="OrthoDB" id="5901886at2759"/>
<keyword evidence="1" id="KW-0732">Signal</keyword>
<reference evidence="2 3" key="1">
    <citation type="submission" date="2020-08" db="EMBL/GenBank/DDBJ databases">
        <authorList>
            <person name="Koutsovoulos G."/>
            <person name="Danchin GJ E."/>
        </authorList>
    </citation>
    <scope>NUCLEOTIDE SEQUENCE [LARGE SCALE GENOMIC DNA]</scope>
</reference>
<organism evidence="2 3">
    <name type="scientific">Meloidogyne enterolobii</name>
    <name type="common">Root-knot nematode worm</name>
    <name type="synonym">Meloidogyne mayaguensis</name>
    <dbReference type="NCBI Taxonomy" id="390850"/>
    <lineage>
        <taxon>Eukaryota</taxon>
        <taxon>Metazoa</taxon>
        <taxon>Ecdysozoa</taxon>
        <taxon>Nematoda</taxon>
        <taxon>Chromadorea</taxon>
        <taxon>Rhabditida</taxon>
        <taxon>Tylenchina</taxon>
        <taxon>Tylenchomorpha</taxon>
        <taxon>Tylenchoidea</taxon>
        <taxon>Meloidogynidae</taxon>
        <taxon>Meloidogyninae</taxon>
        <taxon>Meloidogyne</taxon>
    </lineage>
</organism>
<evidence type="ECO:0000313" key="3">
    <source>
        <dbReference type="Proteomes" id="UP000580250"/>
    </source>
</evidence>
<feature type="chain" id="PRO_5028003759" evidence="1">
    <location>
        <begin position="16"/>
        <end position="175"/>
    </location>
</feature>